<feature type="compositionally biased region" description="Polar residues" evidence="1">
    <location>
        <begin position="652"/>
        <end position="665"/>
    </location>
</feature>
<feature type="region of interest" description="Disordered" evidence="1">
    <location>
        <begin position="615"/>
        <end position="843"/>
    </location>
</feature>
<dbReference type="AlphaFoldDB" id="A0A8C9RID8"/>
<feature type="region of interest" description="Disordered" evidence="1">
    <location>
        <begin position="857"/>
        <end position="906"/>
    </location>
</feature>
<keyword evidence="3" id="KW-1185">Reference proteome</keyword>
<feature type="region of interest" description="Disordered" evidence="1">
    <location>
        <begin position="159"/>
        <end position="183"/>
    </location>
</feature>
<dbReference type="KEGG" id="sfm:108923173"/>
<dbReference type="PANTHER" id="PTHR23039">
    <property type="entry name" value="NANCE-HORAN SYNDROME PROTEIN"/>
    <property type="match status" value="1"/>
</dbReference>
<dbReference type="PANTHER" id="PTHR23039:SF2">
    <property type="entry name" value="NHS-LIKE PROTEIN 2"/>
    <property type="match status" value="1"/>
</dbReference>
<organism evidence="2 3">
    <name type="scientific">Scleropages formosus</name>
    <name type="common">Asian bonytongue</name>
    <name type="synonym">Osteoglossum formosum</name>
    <dbReference type="NCBI Taxonomy" id="113540"/>
    <lineage>
        <taxon>Eukaryota</taxon>
        <taxon>Metazoa</taxon>
        <taxon>Chordata</taxon>
        <taxon>Craniata</taxon>
        <taxon>Vertebrata</taxon>
        <taxon>Euteleostomi</taxon>
        <taxon>Actinopterygii</taxon>
        <taxon>Neopterygii</taxon>
        <taxon>Teleostei</taxon>
        <taxon>Osteoglossocephala</taxon>
        <taxon>Osteoglossomorpha</taxon>
        <taxon>Osteoglossiformes</taxon>
        <taxon>Osteoglossidae</taxon>
        <taxon>Scleropages</taxon>
    </lineage>
</organism>
<feature type="compositionally biased region" description="Low complexity" evidence="1">
    <location>
        <begin position="162"/>
        <end position="176"/>
    </location>
</feature>
<reference evidence="2 3" key="1">
    <citation type="submission" date="2019-04" db="EMBL/GenBank/DDBJ databases">
        <authorList>
            <consortium name="Wellcome Sanger Institute Data Sharing"/>
        </authorList>
    </citation>
    <scope>NUCLEOTIDE SEQUENCE [LARGE SCALE GENOMIC DNA]</scope>
</reference>
<feature type="compositionally biased region" description="Pro residues" evidence="1">
    <location>
        <begin position="797"/>
        <end position="816"/>
    </location>
</feature>
<feature type="region of interest" description="Disordered" evidence="1">
    <location>
        <begin position="1050"/>
        <end position="1145"/>
    </location>
</feature>
<feature type="compositionally biased region" description="Polar residues" evidence="1">
    <location>
        <begin position="616"/>
        <end position="635"/>
    </location>
</feature>
<feature type="compositionally biased region" description="Polar residues" evidence="1">
    <location>
        <begin position="1083"/>
        <end position="1092"/>
    </location>
</feature>
<feature type="compositionally biased region" description="Basic residues" evidence="1">
    <location>
        <begin position="480"/>
        <end position="495"/>
    </location>
</feature>
<dbReference type="InterPro" id="IPR024845">
    <property type="entry name" value="NHS-like"/>
</dbReference>
<dbReference type="Gene3D" id="1.20.5.340">
    <property type="match status" value="1"/>
</dbReference>
<feature type="region of interest" description="Disordered" evidence="1">
    <location>
        <begin position="922"/>
        <end position="1033"/>
    </location>
</feature>
<name>A0A8C9RID8_SCLFO</name>
<evidence type="ECO:0000256" key="1">
    <source>
        <dbReference type="SAM" id="MobiDB-lite"/>
    </source>
</evidence>
<evidence type="ECO:0000313" key="2">
    <source>
        <dbReference type="Ensembl" id="ENSSFOP00015015420.1"/>
    </source>
</evidence>
<dbReference type="Ensembl" id="ENSSFOT00015015602.2">
    <property type="protein sequence ID" value="ENSSFOP00015015420.1"/>
    <property type="gene ID" value="ENSSFOG00015009968.2"/>
</dbReference>
<dbReference type="GO" id="GO:0030154">
    <property type="term" value="P:cell differentiation"/>
    <property type="evidence" value="ECO:0007669"/>
    <property type="project" value="TreeGrafter"/>
</dbReference>
<dbReference type="OrthoDB" id="9906533at2759"/>
<feature type="compositionally biased region" description="Polar residues" evidence="1">
    <location>
        <begin position="454"/>
        <end position="465"/>
    </location>
</feature>
<accession>A0A8C9RID8</accession>
<feature type="region of interest" description="Disordered" evidence="1">
    <location>
        <begin position="384"/>
        <end position="426"/>
    </location>
</feature>
<proteinExistence type="predicted"/>
<gene>
    <name evidence="2" type="primary">NHSL2</name>
    <name evidence="2" type="synonym">nhsl2</name>
</gene>
<reference evidence="2" key="3">
    <citation type="submission" date="2025-09" db="UniProtKB">
        <authorList>
            <consortium name="Ensembl"/>
        </authorList>
    </citation>
    <scope>IDENTIFICATION</scope>
</reference>
<feature type="compositionally biased region" description="Polar residues" evidence="1">
    <location>
        <begin position="736"/>
        <end position="761"/>
    </location>
</feature>
<feature type="region of interest" description="Disordered" evidence="1">
    <location>
        <begin position="454"/>
        <end position="524"/>
    </location>
</feature>
<dbReference type="Proteomes" id="UP000694397">
    <property type="component" value="Chromosome 13"/>
</dbReference>
<feature type="compositionally biased region" description="Low complexity" evidence="1">
    <location>
        <begin position="817"/>
        <end position="833"/>
    </location>
</feature>
<protein>
    <submittedName>
        <fullName evidence="2">NHS like 2</fullName>
    </submittedName>
</protein>
<dbReference type="Pfam" id="PF15273">
    <property type="entry name" value="NHS"/>
    <property type="match status" value="2"/>
</dbReference>
<dbReference type="GeneID" id="108923173"/>
<dbReference type="RefSeq" id="XP_018589284.1">
    <property type="nucleotide sequence ID" value="XM_018733768.2"/>
</dbReference>
<reference evidence="2" key="2">
    <citation type="submission" date="2025-08" db="UniProtKB">
        <authorList>
            <consortium name="Ensembl"/>
        </authorList>
    </citation>
    <scope>IDENTIFICATION</scope>
</reference>
<dbReference type="GeneTree" id="ENSGT00950000182963"/>
<evidence type="ECO:0000313" key="3">
    <source>
        <dbReference type="Proteomes" id="UP000694397"/>
    </source>
</evidence>
<sequence>MPFCKRSIAPRDVCKEDAARSRFGFGDLRDVCAFTLRSLLLQLADVSRQSLSIVEELEAELLSVHARAAALQGKVSSLQRHMSVVGSRPPAKTTTNLDAESKRAAHFRSSWQQHVNVFGSWSRPECVQQLHQEAELNLQSLLQDFEEHLYEHKITGQTFKHPSSLSSEDTSLSEPSGAASQKPDFIFLPTPSQVCESRTSPVGIWPQDPAIGPPVAEKPRWHLGSQDPVRLKPVDTTGDGSLLPVDLIQGVCASEASHHRLLTPSPESQSPHLALRKTHSDFEHSLLHSPSTPPVTMEHAGLMCGSPSWNGPKGSTFSPSWNDSMDYMLAPSPTAKPPNSQHQADILLGPSQGMSGLSISSGSHSSSFTSISMEPPARVLVTTSTTVGRRAETEGATTSPGERDRRAMRPGALRFRERSLSTPTDSGSFCSTDNVCCAEPHHAGAEGYALMYPSGSSEDSASTDNVPLAVTDFFPDGRPRARSRSISLKKPKKKPPPPVRSVSLVKSLGGGSSPLSEGPVRENRPRSLFLPREHLQDTYLPDFLLGSRQLQEEPELPLSIGETATGSQVPDRELELSFPSHWQLNEWQSSDPYRSLSSSSTATGTTVIECLKARGSSESLDSPGTSRATSPSQFSVEAEAKISPFKPHGLMSPSSGYSSQSETPTPTIPATHVTGPSPLACKIRPKIPERKSSLPATSPMERPPRSRLSFELPLASASDFSYIKPKPKASRRHSDTSTATRPGQKTSSNQSALPMVTQTDLRNVRLRSIGRSEIDDGPEGSSDIIEEEQCRDDDSPPITPNAKPKPPVAMKPPLPKRPLNLMLESPSSSSLGPESPPISPKEWRMPVGNIYMVVRKPKPKKAPQATASTGPPPEVMLQQEAPDTQRGVSHSELPSPCTPEKDHMTGTLTSSITVSCLAELDRKRTKVPPPVPKKPTVLLLPSAAVHSNGAPETDLHSPDGEPPPEEGLSEENSQVQTEEIRARDPEVIPSSSETATGCPVEESAEESGGLPEIEALHISEEPGEGMFGLTSTPHTTEDLFTIIHRSKRKVLGRREPSATFGSRPSLVSPVRSDPRAYTLGATPRSSSRNQNFMALLQKKSSKPSPGGRVSAMELLKSTNPLARRVTEFSQPEPELMDSSRAPQGQ</sequence>
<dbReference type="CTD" id="340527"/>